<comment type="similarity">
    <text evidence="2">Belongs to the peptidase S54 family.</text>
</comment>
<proteinExistence type="inferred from homology"/>
<dbReference type="PANTHER" id="PTHR43731:SF14">
    <property type="entry name" value="PRESENILIN-ASSOCIATED RHOMBOID-LIKE PROTEIN, MITOCHONDRIAL"/>
    <property type="match status" value="1"/>
</dbReference>
<keyword evidence="4 9" id="KW-0378">Hydrolase</keyword>
<evidence type="ECO:0000256" key="5">
    <source>
        <dbReference type="ARBA" id="ARBA00022989"/>
    </source>
</evidence>
<sequence length="317" mass="33911">MASLKNNPVRGEFSLIGFEAPDGLVPVAVYGSFASAGDAGLAILAMGKAYWTLVHDGQYVVCVAAVDATSVAAELRAISELDASPRRYAGTRYREFTFGYLSFLLYALLLVFCYRWQQGGDVLSQGRSDSLAMVADGEWARALTALCLHGDLVHLVSNLVAGMGFAFFVARFFGAASGWFLVLTSGVLGNMLNAWVYYPEAHYSIGASTAVFGALGLLTGVGLWVALSEAQESWLMPRWFMPVFGGITLLGLTGIGDGALHGIVDVAAHISGFLCGLVLGFVGAIFQRAFVYLEQQRYWVGLLTMGLVALAWASRIS</sequence>
<feature type="transmembrane region" description="Helical" evidence="7">
    <location>
        <begin position="96"/>
        <end position="117"/>
    </location>
</feature>
<evidence type="ECO:0000256" key="4">
    <source>
        <dbReference type="ARBA" id="ARBA00022801"/>
    </source>
</evidence>
<keyword evidence="10" id="KW-1185">Reference proteome</keyword>
<feature type="transmembrane region" description="Helical" evidence="7">
    <location>
        <begin position="266"/>
        <end position="286"/>
    </location>
</feature>
<organism evidence="9 10">
    <name type="scientific">Thalassobacterium sedimentorum</name>
    <dbReference type="NCBI Taxonomy" id="3041258"/>
    <lineage>
        <taxon>Bacteria</taxon>
        <taxon>Pseudomonadati</taxon>
        <taxon>Verrucomicrobiota</taxon>
        <taxon>Opitutia</taxon>
        <taxon>Puniceicoccales</taxon>
        <taxon>Coraliomargaritaceae</taxon>
        <taxon>Thalassobacterium</taxon>
    </lineage>
</organism>
<feature type="transmembrane region" description="Helical" evidence="7">
    <location>
        <begin position="180"/>
        <end position="198"/>
    </location>
</feature>
<keyword evidence="5 7" id="KW-1133">Transmembrane helix</keyword>
<feature type="transmembrane region" description="Helical" evidence="7">
    <location>
        <begin position="239"/>
        <end position="260"/>
    </location>
</feature>
<evidence type="ECO:0000256" key="2">
    <source>
        <dbReference type="ARBA" id="ARBA00009045"/>
    </source>
</evidence>
<dbReference type="EC" id="3.4.21.105" evidence="9"/>
<dbReference type="InterPro" id="IPR050925">
    <property type="entry name" value="Rhomboid_protease_S54"/>
</dbReference>
<reference evidence="9 10" key="1">
    <citation type="submission" date="2023-04" db="EMBL/GenBank/DDBJ databases">
        <title>A novel bacteria isolated from coastal sediment.</title>
        <authorList>
            <person name="Liu X.-J."/>
            <person name="Du Z.-J."/>
        </authorList>
    </citation>
    <scope>NUCLEOTIDE SEQUENCE [LARGE SCALE GENOMIC DNA]</scope>
    <source>
        <strain evidence="9 10">SDUM461004</strain>
    </source>
</reference>
<feature type="transmembrane region" description="Helical" evidence="7">
    <location>
        <begin position="298"/>
        <end position="316"/>
    </location>
</feature>
<evidence type="ECO:0000313" key="10">
    <source>
        <dbReference type="Proteomes" id="UP001243717"/>
    </source>
</evidence>
<evidence type="ECO:0000259" key="8">
    <source>
        <dbReference type="Pfam" id="PF01694"/>
    </source>
</evidence>
<evidence type="ECO:0000256" key="3">
    <source>
        <dbReference type="ARBA" id="ARBA00022692"/>
    </source>
</evidence>
<keyword evidence="3 7" id="KW-0812">Transmembrane</keyword>
<feature type="transmembrane region" description="Helical" evidence="7">
    <location>
        <begin position="152"/>
        <end position="173"/>
    </location>
</feature>
<feature type="domain" description="Peptidase S54 rhomboid" evidence="8">
    <location>
        <begin position="137"/>
        <end position="282"/>
    </location>
</feature>
<dbReference type="Pfam" id="PF01694">
    <property type="entry name" value="Rhomboid"/>
    <property type="match status" value="1"/>
</dbReference>
<evidence type="ECO:0000256" key="6">
    <source>
        <dbReference type="ARBA" id="ARBA00023136"/>
    </source>
</evidence>
<gene>
    <name evidence="9" type="ORF">QEH59_01640</name>
</gene>
<keyword evidence="9" id="KW-0645">Protease</keyword>
<dbReference type="Gene3D" id="1.20.1540.10">
    <property type="entry name" value="Rhomboid-like"/>
    <property type="match status" value="1"/>
</dbReference>
<evidence type="ECO:0000313" key="9">
    <source>
        <dbReference type="EMBL" id="MDQ8193110.1"/>
    </source>
</evidence>
<dbReference type="Proteomes" id="UP001243717">
    <property type="component" value="Unassembled WGS sequence"/>
</dbReference>
<dbReference type="PANTHER" id="PTHR43731">
    <property type="entry name" value="RHOMBOID PROTEASE"/>
    <property type="match status" value="1"/>
</dbReference>
<accession>A0ABU1AEG5</accession>
<comment type="subcellular location">
    <subcellularLocation>
        <location evidence="1">Membrane</location>
        <topology evidence="1">Multi-pass membrane protein</topology>
    </subcellularLocation>
</comment>
<name>A0ABU1AEG5_9BACT</name>
<dbReference type="GO" id="GO:0008233">
    <property type="term" value="F:peptidase activity"/>
    <property type="evidence" value="ECO:0007669"/>
    <property type="project" value="UniProtKB-KW"/>
</dbReference>
<keyword evidence="6 7" id="KW-0472">Membrane</keyword>
<dbReference type="SUPFAM" id="SSF144091">
    <property type="entry name" value="Rhomboid-like"/>
    <property type="match status" value="1"/>
</dbReference>
<evidence type="ECO:0000256" key="7">
    <source>
        <dbReference type="SAM" id="Phobius"/>
    </source>
</evidence>
<evidence type="ECO:0000256" key="1">
    <source>
        <dbReference type="ARBA" id="ARBA00004141"/>
    </source>
</evidence>
<protein>
    <submittedName>
        <fullName evidence="9">Rhomboid family intramembrane serine protease</fullName>
        <ecNumber evidence="9">3.4.21.105</ecNumber>
    </submittedName>
</protein>
<dbReference type="InterPro" id="IPR022764">
    <property type="entry name" value="Peptidase_S54_rhomboid_dom"/>
</dbReference>
<dbReference type="GO" id="GO:0006508">
    <property type="term" value="P:proteolysis"/>
    <property type="evidence" value="ECO:0007669"/>
    <property type="project" value="UniProtKB-KW"/>
</dbReference>
<dbReference type="InterPro" id="IPR035952">
    <property type="entry name" value="Rhomboid-like_sf"/>
</dbReference>
<dbReference type="EMBL" id="JARXIC010000002">
    <property type="protein sequence ID" value="MDQ8193110.1"/>
    <property type="molecule type" value="Genomic_DNA"/>
</dbReference>
<comment type="caution">
    <text evidence="9">The sequence shown here is derived from an EMBL/GenBank/DDBJ whole genome shotgun (WGS) entry which is preliminary data.</text>
</comment>
<feature type="transmembrane region" description="Helical" evidence="7">
    <location>
        <begin position="204"/>
        <end position="227"/>
    </location>
</feature>